<accession>A0ABY8S319</accession>
<dbReference type="RefSeq" id="WP_283266270.1">
    <property type="nucleotide sequence ID" value="NZ_CP125669.1"/>
</dbReference>
<evidence type="ECO:0000313" key="3">
    <source>
        <dbReference type="Proteomes" id="UP001229836"/>
    </source>
</evidence>
<dbReference type="Pfam" id="PF01541">
    <property type="entry name" value="GIY-YIG"/>
    <property type="match status" value="1"/>
</dbReference>
<proteinExistence type="predicted"/>
<evidence type="ECO:0000259" key="1">
    <source>
        <dbReference type="PROSITE" id="PS50164"/>
    </source>
</evidence>
<dbReference type="SUPFAM" id="SSF82771">
    <property type="entry name" value="GIY-YIG endonuclease"/>
    <property type="match status" value="1"/>
</dbReference>
<name>A0ABY8S319_9GAMM</name>
<organism evidence="2 3">
    <name type="scientific">Acinetobacter corruptisaponis</name>
    <dbReference type="NCBI Taxonomy" id="3045147"/>
    <lineage>
        <taxon>Bacteria</taxon>
        <taxon>Pseudomonadati</taxon>
        <taxon>Pseudomonadota</taxon>
        <taxon>Gammaproteobacteria</taxon>
        <taxon>Moraxellales</taxon>
        <taxon>Moraxellaceae</taxon>
        <taxon>Acinetobacter</taxon>
    </lineage>
</organism>
<feature type="domain" description="GIY-YIG" evidence="1">
    <location>
        <begin position="31"/>
        <end position="106"/>
    </location>
</feature>
<dbReference type="InterPro" id="IPR000305">
    <property type="entry name" value="GIY-YIG_endonuc"/>
</dbReference>
<gene>
    <name evidence="2" type="ORF">QLH32_11110</name>
</gene>
<dbReference type="EMBL" id="CP125669">
    <property type="protein sequence ID" value="WHP04604.1"/>
    <property type="molecule type" value="Genomic_DNA"/>
</dbReference>
<reference evidence="2 3" key="1">
    <citation type="submission" date="2023-05" db="EMBL/GenBank/DDBJ databases">
        <title>The complete genome of Acinetobacter sp. nov KCTC 92772.</title>
        <authorList>
            <person name="Zhou G."/>
        </authorList>
    </citation>
    <scope>NUCLEOTIDE SEQUENCE [LARGE SCALE GENOMIC DNA]</scope>
    <source>
        <strain evidence="2 3">KCTC 92772</strain>
    </source>
</reference>
<evidence type="ECO:0000313" key="2">
    <source>
        <dbReference type="EMBL" id="WHP04604.1"/>
    </source>
</evidence>
<dbReference type="Gene3D" id="3.40.1440.10">
    <property type="entry name" value="GIY-YIG endonuclease"/>
    <property type="match status" value="1"/>
</dbReference>
<dbReference type="PROSITE" id="PS50164">
    <property type="entry name" value="GIY_YIG"/>
    <property type="match status" value="1"/>
</dbReference>
<keyword evidence="3" id="KW-1185">Reference proteome</keyword>
<dbReference type="InterPro" id="IPR035901">
    <property type="entry name" value="GIY-YIG_endonuc_sf"/>
</dbReference>
<sequence>MADLAKIWFESRTELKTRDIFDAKGQLNDNGTGAVYVYFNENNEALYVGLTSRHVKARLYDQTSPHKQKLWWGQWQTMRFLQISDDMDRQILEFLLILAYAPTCNQKPKAKNLDELLPN</sequence>
<dbReference type="Proteomes" id="UP001229836">
    <property type="component" value="Chromosome"/>
</dbReference>
<protein>
    <submittedName>
        <fullName evidence="2">GIY-YIG nuclease family protein</fullName>
    </submittedName>
</protein>